<dbReference type="GO" id="GO:0000423">
    <property type="term" value="P:mitophagy"/>
    <property type="evidence" value="ECO:0007669"/>
    <property type="project" value="InterPro"/>
</dbReference>
<proteinExistence type="predicted"/>
<evidence type="ECO:0000256" key="1">
    <source>
        <dbReference type="SAM" id="MobiDB-lite"/>
    </source>
</evidence>
<dbReference type="PANTHER" id="PTHR38699">
    <property type="entry name" value="CHROMOSOME 1, WHOLE GENOME SHOTGUN SEQUENCE"/>
    <property type="match status" value="1"/>
</dbReference>
<reference evidence="2 3" key="1">
    <citation type="submission" date="2015-08" db="EMBL/GenBank/DDBJ databases">
        <title>Next Generation Sequencing and Analysis of the Genome of Puccinia sorghi L Schw, the Causal Agent of Maize Common Rust.</title>
        <authorList>
            <person name="Rochi L."/>
            <person name="Burguener G."/>
            <person name="Darino M."/>
            <person name="Turjanski A."/>
            <person name="Kreff E."/>
            <person name="Dieguez M.J."/>
            <person name="Sacco F."/>
        </authorList>
    </citation>
    <scope>NUCLEOTIDE SEQUENCE [LARGE SCALE GENOMIC DNA]</scope>
    <source>
        <strain evidence="2 3">RO10H11247</strain>
    </source>
</reference>
<dbReference type="PANTHER" id="PTHR38699:SF1">
    <property type="entry name" value="MITOPHAGY RECEPTOR ATG43"/>
    <property type="match status" value="1"/>
</dbReference>
<protein>
    <submittedName>
        <fullName evidence="2">Uncharacterized protein</fullName>
    </submittedName>
</protein>
<dbReference type="VEuPathDB" id="FungiDB:VP01_917g1"/>
<dbReference type="OrthoDB" id="10257284at2759"/>
<dbReference type="Proteomes" id="UP000037035">
    <property type="component" value="Unassembled WGS sequence"/>
</dbReference>
<dbReference type="GO" id="GO:0140580">
    <property type="term" value="F:mitochondrion autophagosome adaptor activity"/>
    <property type="evidence" value="ECO:0007669"/>
    <property type="project" value="InterPro"/>
</dbReference>
<feature type="region of interest" description="Disordered" evidence="1">
    <location>
        <begin position="1"/>
        <end position="64"/>
    </location>
</feature>
<dbReference type="STRING" id="27349.A0A0L6U7F1"/>
<keyword evidence="3" id="KW-1185">Reference proteome</keyword>
<feature type="compositionally biased region" description="Basic and acidic residues" evidence="1">
    <location>
        <begin position="105"/>
        <end position="114"/>
    </location>
</feature>
<evidence type="ECO:0000313" key="3">
    <source>
        <dbReference type="Proteomes" id="UP000037035"/>
    </source>
</evidence>
<comment type="caution">
    <text evidence="2">The sequence shown here is derived from an EMBL/GenBank/DDBJ whole genome shotgun (WGS) entry which is preliminary data.</text>
</comment>
<dbReference type="AlphaFoldDB" id="A0A0L6U7F1"/>
<gene>
    <name evidence="2" type="ORF">VP01_917g1</name>
</gene>
<sequence length="302" mass="33465">MTSLDPSHFAALGVGSSNDRTHGGATHAVRLDDNGRMATSSSGSQIDPDDAALPSPTSSFFDRPKELPHRLSSLQLPDLRFEQGYLMSLMPFFHFRPSSPNPSPSKEKPPEKTRSPSQPSFVFGHHRSVSGSSDVSLSEADTYYLGSNFYVEWKMVIYVTLRDQVSNRKCHLDQCLDTSVDSCFVFIFVKIKKYSCFIRSSRAACGAQQRHSYRTSGDCVPAEDPPLLAPHPRSHRPLQSRPHRRHCGADFSAGYGAESKPTSHYNLPPFLPNPLRFFFPAPQPSSKLSSTYPGRFVPLASA</sequence>
<accession>A0A0L6U7F1</accession>
<organism evidence="2 3">
    <name type="scientific">Puccinia sorghi</name>
    <dbReference type="NCBI Taxonomy" id="27349"/>
    <lineage>
        <taxon>Eukaryota</taxon>
        <taxon>Fungi</taxon>
        <taxon>Dikarya</taxon>
        <taxon>Basidiomycota</taxon>
        <taxon>Pucciniomycotina</taxon>
        <taxon>Pucciniomycetes</taxon>
        <taxon>Pucciniales</taxon>
        <taxon>Pucciniaceae</taxon>
        <taxon>Puccinia</taxon>
    </lineage>
</organism>
<dbReference type="InterPro" id="IPR013898">
    <property type="entry name" value="Atg43"/>
</dbReference>
<name>A0A0L6U7F1_9BASI</name>
<dbReference type="EMBL" id="LAVV01014804">
    <property type="protein sequence ID" value="KNZ44421.1"/>
    <property type="molecule type" value="Genomic_DNA"/>
</dbReference>
<evidence type="ECO:0000313" key="2">
    <source>
        <dbReference type="EMBL" id="KNZ44421.1"/>
    </source>
</evidence>
<feature type="region of interest" description="Disordered" evidence="1">
    <location>
        <begin position="98"/>
        <end position="123"/>
    </location>
</feature>